<name>A0A1H4HSR6_9BURK</name>
<protein>
    <recommendedName>
        <fullName evidence="1">Bbp19-like phage domain-containing protein</fullName>
    </recommendedName>
</protein>
<accession>A0A1H4HSR6</accession>
<dbReference type="OrthoDB" id="7271057at2"/>
<dbReference type="EMBL" id="FNRQ01000015">
    <property type="protein sequence ID" value="SEB24785.1"/>
    <property type="molecule type" value="Genomic_DNA"/>
</dbReference>
<dbReference type="RefSeq" id="WP_090538197.1">
    <property type="nucleotide sequence ID" value="NZ_FNRQ01000015.1"/>
</dbReference>
<gene>
    <name evidence="2" type="ORF">SAMN05192564_11534</name>
</gene>
<evidence type="ECO:0000259" key="1">
    <source>
        <dbReference type="Pfam" id="PF25181"/>
    </source>
</evidence>
<dbReference type="STRING" id="83784.SAMN05192564_11534"/>
<keyword evidence="3" id="KW-1185">Reference proteome</keyword>
<dbReference type="InterPro" id="IPR057447">
    <property type="entry name" value="Bbp19-like_phage"/>
</dbReference>
<dbReference type="Proteomes" id="UP000198638">
    <property type="component" value="Unassembled WGS sequence"/>
</dbReference>
<dbReference type="AlphaFoldDB" id="A0A1H4HSR6"/>
<sequence>MSSDFNPTDLAALDEQRVAAKEQSRFEAVVEMDDIRWLMSGKRGRRFVWRLLGDARLYQQSFDGNANWSIFNEGKRSIALKLMAQIHSIEGGLELYAQMANEAQVKDKPNGLPHH</sequence>
<dbReference type="Pfam" id="PF25181">
    <property type="entry name" value="Phage_Bbp19"/>
    <property type="match status" value="1"/>
</dbReference>
<reference evidence="3" key="1">
    <citation type="submission" date="2016-10" db="EMBL/GenBank/DDBJ databases">
        <authorList>
            <person name="Varghese N."/>
            <person name="Submissions S."/>
        </authorList>
    </citation>
    <scope>NUCLEOTIDE SEQUENCE [LARGE SCALE GENOMIC DNA]</scope>
    <source>
        <strain evidence="3">LMG 24000</strain>
    </source>
</reference>
<evidence type="ECO:0000313" key="2">
    <source>
        <dbReference type="EMBL" id="SEB24785.1"/>
    </source>
</evidence>
<organism evidence="2 3">
    <name type="scientific">Paraburkholderia sartisoli</name>
    <dbReference type="NCBI Taxonomy" id="83784"/>
    <lineage>
        <taxon>Bacteria</taxon>
        <taxon>Pseudomonadati</taxon>
        <taxon>Pseudomonadota</taxon>
        <taxon>Betaproteobacteria</taxon>
        <taxon>Burkholderiales</taxon>
        <taxon>Burkholderiaceae</taxon>
        <taxon>Paraburkholderia</taxon>
    </lineage>
</organism>
<evidence type="ECO:0000313" key="3">
    <source>
        <dbReference type="Proteomes" id="UP000198638"/>
    </source>
</evidence>
<feature type="domain" description="Bbp19-like phage" evidence="1">
    <location>
        <begin position="36"/>
        <end position="101"/>
    </location>
</feature>
<proteinExistence type="predicted"/>